<evidence type="ECO:0000256" key="1">
    <source>
        <dbReference type="SAM" id="MobiDB-lite"/>
    </source>
</evidence>
<protein>
    <submittedName>
        <fullName evidence="2">Uncharacterized protein</fullName>
    </submittedName>
</protein>
<dbReference type="AlphaFoldDB" id="A0A6C0ICA9"/>
<name>A0A6C0ICA9_9ZZZZ</name>
<organism evidence="2">
    <name type="scientific">viral metagenome</name>
    <dbReference type="NCBI Taxonomy" id="1070528"/>
    <lineage>
        <taxon>unclassified sequences</taxon>
        <taxon>metagenomes</taxon>
        <taxon>organismal metagenomes</taxon>
    </lineage>
</organism>
<reference evidence="2" key="1">
    <citation type="journal article" date="2020" name="Nature">
        <title>Giant virus diversity and host interactions through global metagenomics.</title>
        <authorList>
            <person name="Schulz F."/>
            <person name="Roux S."/>
            <person name="Paez-Espino D."/>
            <person name="Jungbluth S."/>
            <person name="Walsh D.A."/>
            <person name="Denef V.J."/>
            <person name="McMahon K.D."/>
            <person name="Konstantinidis K.T."/>
            <person name="Eloe-Fadrosh E.A."/>
            <person name="Kyrpides N.C."/>
            <person name="Woyke T."/>
        </authorList>
    </citation>
    <scope>NUCLEOTIDE SEQUENCE</scope>
    <source>
        <strain evidence="2">GVMAG-M-3300023184-68</strain>
    </source>
</reference>
<evidence type="ECO:0000313" key="2">
    <source>
        <dbReference type="EMBL" id="QHT90369.1"/>
    </source>
</evidence>
<dbReference type="EMBL" id="MN740153">
    <property type="protein sequence ID" value="QHT90369.1"/>
    <property type="molecule type" value="Genomic_DNA"/>
</dbReference>
<sequence>MSLISTASPWISDDSQRKRTPTMRKTIKKPPQPSSSSINSLEEPEEYTSQEGNWSVGRMPTTTNFEGGRATGEVWKLTQNFQDTNTAYNGQLTGTIDTTNRQERVNNLVNHINALSIDNDGNNLADFKPLSHPVVSSKKPESGKEMEMIQPPVYFPTVENNRMNAPSVPQPTFSANNMNNDKNSDYRSVYQPPSKIPVYGGYGNTVSNLPKNDDRLMDRINYMIHLLEEQVNEKTNNVLEEFVMFSLVGVFLIYVLDSFSRSGRYTR</sequence>
<accession>A0A6C0ICA9</accession>
<feature type="region of interest" description="Disordered" evidence="1">
    <location>
        <begin position="1"/>
        <end position="59"/>
    </location>
</feature>
<proteinExistence type="predicted"/>
<feature type="compositionally biased region" description="Basic residues" evidence="1">
    <location>
        <begin position="18"/>
        <end position="28"/>
    </location>
</feature>